<evidence type="ECO:0000259" key="3">
    <source>
        <dbReference type="Pfam" id="PF00291"/>
    </source>
</evidence>
<name>A0ABS5W1D7_9BACT</name>
<keyword evidence="2" id="KW-0663">Pyridoxal phosphate</keyword>
<dbReference type="RefSeq" id="WP_254156927.1">
    <property type="nucleotide sequence ID" value="NZ_JAHESD010000081.1"/>
</dbReference>
<dbReference type="InterPro" id="IPR050214">
    <property type="entry name" value="Cys_Synth/Cystath_Beta-Synth"/>
</dbReference>
<dbReference type="Gene3D" id="3.40.50.1100">
    <property type="match status" value="2"/>
</dbReference>
<gene>
    <name evidence="4" type="ORF">KK060_22510</name>
</gene>
<keyword evidence="5" id="KW-1185">Reference proteome</keyword>
<feature type="domain" description="Tryptophan synthase beta chain-like PALP" evidence="3">
    <location>
        <begin position="22"/>
        <end position="311"/>
    </location>
</feature>
<evidence type="ECO:0000256" key="2">
    <source>
        <dbReference type="ARBA" id="ARBA00022898"/>
    </source>
</evidence>
<reference evidence="4 5" key="1">
    <citation type="submission" date="2021-05" db="EMBL/GenBank/DDBJ databases">
        <title>A Polyphasic approach of four new species of the genus Ohtaekwangia: Ohtaekwangia histidinii sp. nov., Ohtaekwangia cretensis sp. nov., Ohtaekwangia indiensis sp. nov., Ohtaekwangia reichenbachii sp. nov. from diverse environment.</title>
        <authorList>
            <person name="Octaviana S."/>
        </authorList>
    </citation>
    <scope>NUCLEOTIDE SEQUENCE [LARGE SCALE GENOMIC DNA]</scope>
    <source>
        <strain evidence="4 5">PWU20</strain>
    </source>
</reference>
<dbReference type="CDD" id="cd01561">
    <property type="entry name" value="CBS_like"/>
    <property type="match status" value="1"/>
</dbReference>
<dbReference type="EMBL" id="JAHESD010000081">
    <property type="protein sequence ID" value="MBT1706081.1"/>
    <property type="molecule type" value="Genomic_DNA"/>
</dbReference>
<comment type="cofactor">
    <cofactor evidence="1">
        <name>pyridoxal 5'-phosphate</name>
        <dbReference type="ChEBI" id="CHEBI:597326"/>
    </cofactor>
</comment>
<dbReference type="Proteomes" id="UP000772618">
    <property type="component" value="Unassembled WGS sequence"/>
</dbReference>
<organism evidence="4 5">
    <name type="scientific">Chryseosolibacter indicus</name>
    <dbReference type="NCBI Taxonomy" id="2782351"/>
    <lineage>
        <taxon>Bacteria</taxon>
        <taxon>Pseudomonadati</taxon>
        <taxon>Bacteroidota</taxon>
        <taxon>Cytophagia</taxon>
        <taxon>Cytophagales</taxon>
        <taxon>Chryseotaleaceae</taxon>
        <taxon>Chryseosolibacter</taxon>
    </lineage>
</organism>
<dbReference type="PANTHER" id="PTHR10314">
    <property type="entry name" value="CYSTATHIONINE BETA-SYNTHASE"/>
    <property type="match status" value="1"/>
</dbReference>
<evidence type="ECO:0000313" key="4">
    <source>
        <dbReference type="EMBL" id="MBT1706081.1"/>
    </source>
</evidence>
<dbReference type="Pfam" id="PF00291">
    <property type="entry name" value="PALP"/>
    <property type="match status" value="1"/>
</dbReference>
<evidence type="ECO:0000313" key="5">
    <source>
        <dbReference type="Proteomes" id="UP000772618"/>
    </source>
</evidence>
<protein>
    <submittedName>
        <fullName evidence="4">Cysteine synthase family protein</fullName>
    </submittedName>
</protein>
<dbReference type="InterPro" id="IPR001926">
    <property type="entry name" value="TrpB-like_PALP"/>
</dbReference>
<comment type="caution">
    <text evidence="4">The sequence shown here is derived from an EMBL/GenBank/DDBJ whole genome shotgun (WGS) entry which is preliminary data.</text>
</comment>
<dbReference type="SUPFAM" id="SSF53686">
    <property type="entry name" value="Tryptophan synthase beta subunit-like PLP-dependent enzymes"/>
    <property type="match status" value="1"/>
</dbReference>
<accession>A0ABS5W1D7</accession>
<evidence type="ECO:0000256" key="1">
    <source>
        <dbReference type="ARBA" id="ARBA00001933"/>
    </source>
</evidence>
<proteinExistence type="predicted"/>
<sequence>MNAMVETKTDEKLQSKFRNLWNLVGNTPMVEIFYTYEGKQGSVFAKCEHYNLTGSIKDRMALHILQKAYTSALIKPNDIIVEATSGNTGISFSALGKALGHRVRIIMPDWLSKERTDIIRSLGADIITISKEQGGFRGSIQLSEDMAFSEPNIFLPRQFANGSNVDAHVFSTGREIWAQLEQEQRIPDAFVAGVGTGGTVMGVGRFLKSRNPQIRIHPLEPAESPTLTTGHKVGSHRIQGISDEFIPSIVKLDELDEVIQANDGDAILISQKLAMELGLGVGISSGANIIGAIKLQQMLGAGSVVVTVLSDSNKKYLSTDLIRKEPLRQEYISSSIEFTGYRSLARMSGNTCL</sequence>
<dbReference type="InterPro" id="IPR036052">
    <property type="entry name" value="TrpB-like_PALP_sf"/>
</dbReference>